<evidence type="ECO:0000256" key="2">
    <source>
        <dbReference type="SAM" id="Coils"/>
    </source>
</evidence>
<evidence type="ECO:0000313" key="5">
    <source>
        <dbReference type="EMBL" id="KAI5327706.1"/>
    </source>
</evidence>
<dbReference type="Pfam" id="PF00077">
    <property type="entry name" value="RVP"/>
    <property type="match status" value="1"/>
</dbReference>
<dbReference type="InterPro" id="IPR028919">
    <property type="entry name" value="Viral_movement"/>
</dbReference>
<dbReference type="Proteomes" id="UP001054821">
    <property type="component" value="Chromosome 5"/>
</dbReference>
<dbReference type="InterPro" id="IPR051596">
    <property type="entry name" value="Caulimoviridae_Movement"/>
</dbReference>
<dbReference type="Gene3D" id="2.40.70.10">
    <property type="entry name" value="Acid Proteases"/>
    <property type="match status" value="1"/>
</dbReference>
<keyword evidence="2" id="KW-0175">Coiled coil</keyword>
<dbReference type="PANTHER" id="PTHR47599">
    <property type="entry name" value="CELL-TO-CELL MOVEMENT PROTEIN"/>
    <property type="match status" value="1"/>
</dbReference>
<dbReference type="CDD" id="cd00303">
    <property type="entry name" value="retropepsin_like"/>
    <property type="match status" value="1"/>
</dbReference>
<dbReference type="Pfam" id="PF01107">
    <property type="entry name" value="MP"/>
    <property type="match status" value="1"/>
</dbReference>
<dbReference type="SUPFAM" id="SSF50630">
    <property type="entry name" value="Acid proteases"/>
    <property type="match status" value="1"/>
</dbReference>
<protein>
    <recommendedName>
        <fullName evidence="4">Retropepsins domain-containing protein</fullName>
    </recommendedName>
</protein>
<feature type="coiled-coil region" evidence="2">
    <location>
        <begin position="303"/>
        <end position="330"/>
    </location>
</feature>
<keyword evidence="1" id="KW-0378">Hydrolase</keyword>
<name>A0AAD4VPK7_PRUDU</name>
<dbReference type="AlphaFoldDB" id="A0AAD4VPK7"/>
<gene>
    <name evidence="5" type="ORF">L3X38_027102</name>
</gene>
<proteinExistence type="predicted"/>
<evidence type="ECO:0000313" key="6">
    <source>
        <dbReference type="Proteomes" id="UP001054821"/>
    </source>
</evidence>
<dbReference type="GO" id="GO:0016787">
    <property type="term" value="F:hydrolase activity"/>
    <property type="evidence" value="ECO:0007669"/>
    <property type="project" value="UniProtKB-KW"/>
</dbReference>
<dbReference type="PANTHER" id="PTHR47599:SF4">
    <property type="entry name" value="POLYPROTEIN"/>
    <property type="match status" value="1"/>
</dbReference>
<dbReference type="InterPro" id="IPR021109">
    <property type="entry name" value="Peptidase_aspartic_dom_sf"/>
</dbReference>
<evidence type="ECO:0000256" key="1">
    <source>
        <dbReference type="ARBA" id="ARBA00022801"/>
    </source>
</evidence>
<feature type="compositionally biased region" description="Acidic residues" evidence="3">
    <location>
        <begin position="194"/>
        <end position="205"/>
    </location>
</feature>
<feature type="region of interest" description="Disordered" evidence="3">
    <location>
        <begin position="194"/>
        <end position="220"/>
    </location>
</feature>
<accession>A0AAD4VPK7</accession>
<feature type="domain" description="Retropepsins" evidence="4">
    <location>
        <begin position="390"/>
        <end position="456"/>
    </location>
</feature>
<organism evidence="5 6">
    <name type="scientific">Prunus dulcis</name>
    <name type="common">Almond</name>
    <name type="synonym">Amygdalus dulcis</name>
    <dbReference type="NCBI Taxonomy" id="3755"/>
    <lineage>
        <taxon>Eukaryota</taxon>
        <taxon>Viridiplantae</taxon>
        <taxon>Streptophyta</taxon>
        <taxon>Embryophyta</taxon>
        <taxon>Tracheophyta</taxon>
        <taxon>Spermatophyta</taxon>
        <taxon>Magnoliopsida</taxon>
        <taxon>eudicotyledons</taxon>
        <taxon>Gunneridae</taxon>
        <taxon>Pentapetalae</taxon>
        <taxon>rosids</taxon>
        <taxon>fabids</taxon>
        <taxon>Rosales</taxon>
        <taxon>Rosaceae</taxon>
        <taxon>Amygdaloideae</taxon>
        <taxon>Amygdaleae</taxon>
        <taxon>Prunus</taxon>
    </lineage>
</organism>
<evidence type="ECO:0000256" key="3">
    <source>
        <dbReference type="SAM" id="MobiDB-lite"/>
    </source>
</evidence>
<dbReference type="EMBL" id="JAJFAZ020000005">
    <property type="protein sequence ID" value="KAI5327706.1"/>
    <property type="molecule type" value="Genomic_DNA"/>
</dbReference>
<dbReference type="InterPro" id="IPR018061">
    <property type="entry name" value="Retropepsins"/>
</dbReference>
<comment type="caution">
    <text evidence="5">The sequence shown here is derived from an EMBL/GenBank/DDBJ whole genome shotgun (WGS) entry which is preliminary data.</text>
</comment>
<reference evidence="5 6" key="1">
    <citation type="journal article" date="2022" name="G3 (Bethesda)">
        <title>Whole-genome sequence and methylome profiling of the almond [Prunus dulcis (Mill.) D.A. Webb] cultivar 'Nonpareil'.</title>
        <authorList>
            <person name="D'Amico-Willman K.M."/>
            <person name="Ouma W.Z."/>
            <person name="Meulia T."/>
            <person name="Sideli G.M."/>
            <person name="Gradziel T.M."/>
            <person name="Fresnedo-Ramirez J."/>
        </authorList>
    </citation>
    <scope>NUCLEOTIDE SEQUENCE [LARGE SCALE GENOMIC DNA]</scope>
    <source>
        <strain evidence="5">Clone GOH B32 T37-40</strain>
    </source>
</reference>
<sequence length="546" mass="62314">MSRFLRTNSCSSSSSRASISRLPEIVNEEQVEFESNNSELDYRDWNIPRIPSQEIYKKRWSLPSFKTTTHVKTVEQVYALGKELEVCQLLNLDSIKRHKNEGNNFLHIGLVQVAVKPLTRTGLKASVLLWLRDARFTNSEDSTLGVIESSLSNGPVHFDCYPDFTVKDTIKQLQIEEVEKENLIRLLDLKDSEPSDLESSVDSDSENSYSTDSQPSSPHVQLGCKDNCCNSMKSISVLTKQEEQEELLIDLICKVENPELKAEYLKKFRKLLTQEGPSQSPPPQKISLNTTLERFSRKRDITLHDLHSEVKLIKKEIVDLKQLSQKLQTENYEIRQDLIALKPGSISCQSPTNSDDESLNPEQALCLVKRINFKKWYVRVTIFVDQFEFTTVALLDSGADLNCIQEGLIPTKYYTKSCESLRTASGKSLQLNYEIPRAHVRQNKICFKTSFVLIKNITDEVILGLPFLALLYPFQVNHDGVISTHLGEQAKFEFLSKPELHQLKTFQKSSISKTIALISSKTKHLSSLQEEISHTRISQQIRNEPF</sequence>
<keyword evidence="6" id="KW-1185">Reference proteome</keyword>
<evidence type="ECO:0000259" key="4">
    <source>
        <dbReference type="Pfam" id="PF00077"/>
    </source>
</evidence>